<gene>
    <name evidence="1" type="ORF">HMPREF0091_11085</name>
</gene>
<dbReference type="RefSeq" id="WP_006303291.1">
    <property type="nucleotide sequence ID" value="NZ_ACGK02000004.1"/>
</dbReference>
<dbReference type="OrthoDB" id="9807064at2"/>
<dbReference type="eggNOG" id="COG0340">
    <property type="taxonomic scope" value="Bacteria"/>
</dbReference>
<proteinExistence type="predicted"/>
<accession>F1T6N4</accession>
<comment type="caution">
    <text evidence="1">The sequence shown here is derived from an EMBL/GenBank/DDBJ whole genome shotgun (WGS) entry which is preliminary data.</text>
</comment>
<keyword evidence="2" id="KW-1185">Reference proteome</keyword>
<protein>
    <submittedName>
        <fullName evidence="1">Uncharacterized protein</fullName>
    </submittedName>
</protein>
<name>F1T6N4_9ACTN</name>
<dbReference type="GeneID" id="93210729"/>
<dbReference type="Proteomes" id="UP000005947">
    <property type="component" value="Unassembled WGS sequence"/>
</dbReference>
<reference evidence="1 2" key="1">
    <citation type="submission" date="2011-02" db="EMBL/GenBank/DDBJ databases">
        <authorList>
            <person name="Muzny D."/>
            <person name="Qin X."/>
            <person name="Buhay C."/>
            <person name="Dugan-Rocha S."/>
            <person name="Ding Y."/>
            <person name="Chen G."/>
            <person name="Hawes A."/>
            <person name="Holder M."/>
            <person name="Jhangiani S."/>
            <person name="Johnson A."/>
            <person name="Khan Z."/>
            <person name="Li Z."/>
            <person name="Liu W."/>
            <person name="Liu X."/>
            <person name="Perez L."/>
            <person name="Shen H."/>
            <person name="Wang Q."/>
            <person name="Watt J."/>
            <person name="Xi L."/>
            <person name="Xin Y."/>
            <person name="Zhou J."/>
            <person name="Deng J."/>
            <person name="Jiang H."/>
            <person name="Liu Y."/>
            <person name="Qu J."/>
            <person name="Song X.-Z."/>
            <person name="Zhang L."/>
            <person name="Villasana D."/>
            <person name="Johnson A."/>
            <person name="Liu J."/>
            <person name="Liyanage D."/>
            <person name="Lorensuhewa L."/>
            <person name="Robinson T."/>
            <person name="Song A."/>
            <person name="Song B.-B."/>
            <person name="Dinh H."/>
            <person name="Thornton R."/>
            <person name="Coyle M."/>
            <person name="Francisco L."/>
            <person name="Jackson L."/>
            <person name="Javaid M."/>
            <person name="Korchina V."/>
            <person name="Kovar C."/>
            <person name="Mata R."/>
            <person name="Mathew T."/>
            <person name="Ngo R."/>
            <person name="Nguyen L."/>
            <person name="Nguyen N."/>
            <person name="Okwuonu G."/>
            <person name="Ongeri F."/>
            <person name="Pham C."/>
            <person name="Simmons D."/>
            <person name="Wilczek-Boney K."/>
            <person name="Hale W."/>
            <person name="Jakkamsetti A."/>
            <person name="Pham P."/>
            <person name="Ruth R."/>
            <person name="San Lucas F."/>
            <person name="Warren J."/>
            <person name="Zhang J."/>
            <person name="Zhao Z."/>
            <person name="Zhou C."/>
            <person name="Zhu D."/>
            <person name="Lee S."/>
            <person name="Bess C."/>
            <person name="Blankenburg K."/>
            <person name="Forbes L."/>
            <person name="Fu Q."/>
            <person name="Gubbala S."/>
            <person name="Hirani K."/>
            <person name="Jayaseelan J.C."/>
            <person name="Lara F."/>
            <person name="Munidasa M."/>
            <person name="Palculict T."/>
            <person name="Patil S."/>
            <person name="Pu L.-L."/>
            <person name="Saada N."/>
            <person name="Tang L."/>
            <person name="Weissenberger G."/>
            <person name="Zhu Y."/>
            <person name="Hemphill L."/>
            <person name="Shang Y."/>
            <person name="Youmans B."/>
            <person name="Ayvaz T."/>
            <person name="Ross M."/>
            <person name="Santibanez J."/>
            <person name="Aqrawi P."/>
            <person name="Gross S."/>
            <person name="Joshi V."/>
            <person name="Fowler G."/>
            <person name="Nazareth L."/>
            <person name="Reid J."/>
            <person name="Worley K."/>
            <person name="Petrosino J."/>
            <person name="Highlander S."/>
            <person name="Gibbs R."/>
        </authorList>
    </citation>
    <scope>NUCLEOTIDE SEQUENCE [LARGE SCALE GENOMIC DNA]</scope>
    <source>
        <strain evidence="1 2">DSM 15829</strain>
    </source>
</reference>
<dbReference type="AlphaFoldDB" id="F1T6N4"/>
<organism evidence="1 2">
    <name type="scientific">Fannyhessea vaginae DSM 15829</name>
    <dbReference type="NCBI Taxonomy" id="525256"/>
    <lineage>
        <taxon>Bacteria</taxon>
        <taxon>Bacillati</taxon>
        <taxon>Actinomycetota</taxon>
        <taxon>Coriobacteriia</taxon>
        <taxon>Coriobacteriales</taxon>
        <taxon>Atopobiaceae</taxon>
        <taxon>Fannyhessea</taxon>
    </lineage>
</organism>
<sequence>MSWDNTKDRTSHEPFCIAHVRIRPQVPQHLISGLPWICSLGIYDACANTLNHQAHICWPYRVEVELYYERLTFDIVHHGGCDEGGVFVDIDIICQGDTPTVQALPVNFDTILQSCLMDRITAWQHALSKTPAVAGPLAFVASEYFDHVDHMGHAIAVHPKDGSAPYTATLAGVDVWGRAVVTLSDATERTLAPEQASLCVAL</sequence>
<evidence type="ECO:0000313" key="2">
    <source>
        <dbReference type="Proteomes" id="UP000005947"/>
    </source>
</evidence>
<dbReference type="EMBL" id="ACGK02000004">
    <property type="protein sequence ID" value="EGF22759.1"/>
    <property type="molecule type" value="Genomic_DNA"/>
</dbReference>
<evidence type="ECO:0000313" key="1">
    <source>
        <dbReference type="EMBL" id="EGF22759.1"/>
    </source>
</evidence>